<dbReference type="InterPro" id="IPR034137">
    <property type="entry name" value="TOPRIM_RecR"/>
</dbReference>
<keyword evidence="5 7" id="KW-0233">DNA recombination</keyword>
<comment type="similarity">
    <text evidence="7">Belongs to the RecR family.</text>
</comment>
<evidence type="ECO:0000256" key="2">
    <source>
        <dbReference type="ARBA" id="ARBA00022763"/>
    </source>
</evidence>
<evidence type="ECO:0000313" key="10">
    <source>
        <dbReference type="Proteomes" id="UP000607796"/>
    </source>
</evidence>
<dbReference type="HAMAP" id="MF_00017">
    <property type="entry name" value="RecR"/>
    <property type="match status" value="1"/>
</dbReference>
<organism evidence="9 10">
    <name type="scientific">Salipiger mangrovisoli</name>
    <dbReference type="NCBI Taxonomy" id="2865933"/>
    <lineage>
        <taxon>Bacteria</taxon>
        <taxon>Pseudomonadati</taxon>
        <taxon>Pseudomonadota</taxon>
        <taxon>Alphaproteobacteria</taxon>
        <taxon>Rhodobacterales</taxon>
        <taxon>Roseobacteraceae</taxon>
        <taxon>Salipiger</taxon>
    </lineage>
</organism>
<protein>
    <recommendedName>
        <fullName evidence="7">Recombination protein RecR</fullName>
    </recommendedName>
</protein>
<dbReference type="InterPro" id="IPR000093">
    <property type="entry name" value="DNA_Rcmb_RecR"/>
</dbReference>
<dbReference type="Gene3D" id="3.40.1360.10">
    <property type="match status" value="1"/>
</dbReference>
<evidence type="ECO:0000256" key="3">
    <source>
        <dbReference type="ARBA" id="ARBA00022771"/>
    </source>
</evidence>
<dbReference type="InterPro" id="IPR015967">
    <property type="entry name" value="Rcmb_RecR_Znf"/>
</dbReference>
<proteinExistence type="inferred from homology"/>
<dbReference type="PROSITE" id="PS50880">
    <property type="entry name" value="TOPRIM"/>
    <property type="match status" value="1"/>
</dbReference>
<dbReference type="InterPro" id="IPR023627">
    <property type="entry name" value="Rcmb_RecR"/>
</dbReference>
<dbReference type="PANTHER" id="PTHR30446">
    <property type="entry name" value="RECOMBINATION PROTEIN RECR"/>
    <property type="match status" value="1"/>
</dbReference>
<comment type="function">
    <text evidence="7">May play a role in DNA repair. It seems to be involved in an RecBC-independent recombinational process of DNA repair. It may act with RecF and RecO.</text>
</comment>
<sequence length="197" mass="21315">MPDRSEIDALIEMMARLPGLGPRSARRTVLHLIRKRELQLKPLAELMTKVASTARECLNCGNVGTAEICPICADERRANGQICVVEDVGDLWAMERGGSFKGRYHVLGGTLSALDRVGPEELRIPQLVARVDSEAVTEVILALNATVDGQTTAHYIADQLESRVALTSLAQGVPIGGELDYLDDGTITAALNARRKL</sequence>
<evidence type="ECO:0000256" key="1">
    <source>
        <dbReference type="ARBA" id="ARBA00022723"/>
    </source>
</evidence>
<keyword evidence="4 7" id="KW-0862">Zinc</keyword>
<dbReference type="NCBIfam" id="TIGR00615">
    <property type="entry name" value="recR"/>
    <property type="match status" value="1"/>
</dbReference>
<dbReference type="SMART" id="SM00493">
    <property type="entry name" value="TOPRIM"/>
    <property type="match status" value="1"/>
</dbReference>
<name>A0ABR9X3Z9_9RHOB</name>
<keyword evidence="6 7" id="KW-0234">DNA repair</keyword>
<evidence type="ECO:0000256" key="5">
    <source>
        <dbReference type="ARBA" id="ARBA00023172"/>
    </source>
</evidence>
<keyword evidence="2 7" id="KW-0227">DNA damage</keyword>
<evidence type="ECO:0000256" key="7">
    <source>
        <dbReference type="HAMAP-Rule" id="MF_00017"/>
    </source>
</evidence>
<keyword evidence="1 7" id="KW-0479">Metal-binding</keyword>
<evidence type="ECO:0000256" key="4">
    <source>
        <dbReference type="ARBA" id="ARBA00022833"/>
    </source>
</evidence>
<feature type="domain" description="Toprim" evidence="8">
    <location>
        <begin position="80"/>
        <end position="174"/>
    </location>
</feature>
<evidence type="ECO:0000259" key="8">
    <source>
        <dbReference type="PROSITE" id="PS50880"/>
    </source>
</evidence>
<dbReference type="Pfam" id="PF02132">
    <property type="entry name" value="RecR_ZnF"/>
    <property type="match status" value="1"/>
</dbReference>
<dbReference type="CDD" id="cd01025">
    <property type="entry name" value="TOPRIM_recR"/>
    <property type="match status" value="1"/>
</dbReference>
<dbReference type="RefSeq" id="WP_194135542.1">
    <property type="nucleotide sequence ID" value="NZ_JADFFK010000011.1"/>
</dbReference>
<dbReference type="EMBL" id="JADFFK010000011">
    <property type="protein sequence ID" value="MBE9638236.1"/>
    <property type="molecule type" value="Genomic_DNA"/>
</dbReference>
<dbReference type="InterPro" id="IPR006171">
    <property type="entry name" value="TOPRIM_dom"/>
</dbReference>
<reference evidence="9 10" key="1">
    <citation type="journal article" date="2021" name="Int. J. Syst. Evol. Microbiol.">
        <title>Salipiger mangrovisoli sp. nov., isolated from mangrove soil and the proposal for the reclassification of Paraphaeobacter pallidus as Salipiger pallidus comb. nov.</title>
        <authorList>
            <person name="Du J."/>
            <person name="Liu Y."/>
            <person name="Pei T."/>
            <person name="Deng M.R."/>
            <person name="Zhu H."/>
        </authorList>
    </citation>
    <scope>NUCLEOTIDE SEQUENCE [LARGE SCALE GENOMIC DNA]</scope>
    <source>
        <strain evidence="9 10">6D45A</strain>
    </source>
</reference>
<dbReference type="Gene3D" id="1.10.8.420">
    <property type="entry name" value="RecR Domain 1"/>
    <property type="match status" value="1"/>
</dbReference>
<feature type="zinc finger region" description="C4-type" evidence="7">
    <location>
        <begin position="57"/>
        <end position="72"/>
    </location>
</feature>
<dbReference type="Pfam" id="PF21176">
    <property type="entry name" value="RecR_HhH"/>
    <property type="match status" value="1"/>
</dbReference>
<dbReference type="Proteomes" id="UP000607796">
    <property type="component" value="Unassembled WGS sequence"/>
</dbReference>
<evidence type="ECO:0000256" key="6">
    <source>
        <dbReference type="ARBA" id="ARBA00023204"/>
    </source>
</evidence>
<dbReference type="Gene3D" id="6.10.250.240">
    <property type="match status" value="1"/>
</dbReference>
<keyword evidence="3 7" id="KW-0863">Zinc-finger</keyword>
<accession>A0ABR9X3Z9</accession>
<dbReference type="PANTHER" id="PTHR30446:SF0">
    <property type="entry name" value="RECOMBINATION PROTEIN RECR"/>
    <property type="match status" value="1"/>
</dbReference>
<dbReference type="Pfam" id="PF21175">
    <property type="entry name" value="RecR_C"/>
    <property type="match status" value="1"/>
</dbReference>
<evidence type="ECO:0000313" key="9">
    <source>
        <dbReference type="EMBL" id="MBE9638236.1"/>
    </source>
</evidence>
<keyword evidence="10" id="KW-1185">Reference proteome</keyword>
<dbReference type="Pfam" id="PF13662">
    <property type="entry name" value="Toprim_4"/>
    <property type="match status" value="1"/>
</dbReference>
<gene>
    <name evidence="7 9" type="primary">recR</name>
    <name evidence="9" type="ORF">IQ782_15390</name>
</gene>
<comment type="caution">
    <text evidence="9">The sequence shown here is derived from an EMBL/GenBank/DDBJ whole genome shotgun (WGS) entry which is preliminary data.</text>
</comment>
<dbReference type="SUPFAM" id="SSF111304">
    <property type="entry name" value="Recombination protein RecR"/>
    <property type="match status" value="1"/>
</dbReference>